<proteinExistence type="predicted"/>
<evidence type="ECO:0000313" key="1">
    <source>
        <dbReference type="EMBL" id="MCA2096097.1"/>
    </source>
</evidence>
<sequence length="98" mass="11236">MGFFSSGQKAIAQSIYEKEVKPNLCEKDGFVHIIMINSFSKWNNQIFCVEDKYTNQVGEIVNSMQADGYEIVDIKFTTLQNQGMFKDGEGFNTLIMYK</sequence>
<protein>
    <submittedName>
        <fullName evidence="1">Uncharacterized protein</fullName>
    </submittedName>
</protein>
<keyword evidence="2" id="KW-1185">Reference proteome</keyword>
<evidence type="ECO:0000313" key="2">
    <source>
        <dbReference type="Proteomes" id="UP001198374"/>
    </source>
</evidence>
<gene>
    <name evidence="1" type="ORF">LDJ82_04115</name>
</gene>
<accession>A0ABS7YWI0</accession>
<dbReference type="EMBL" id="JAIWIY010000001">
    <property type="protein sequence ID" value="MCA2096097.1"/>
    <property type="molecule type" value="Genomic_DNA"/>
</dbReference>
<dbReference type="RefSeq" id="WP_209773669.1">
    <property type="nucleotide sequence ID" value="NZ_JAGGLO010000004.1"/>
</dbReference>
<dbReference type="Proteomes" id="UP001198374">
    <property type="component" value="Unassembled WGS sequence"/>
</dbReference>
<comment type="caution">
    <text evidence="1">The sequence shown here is derived from an EMBL/GenBank/DDBJ whole genome shotgun (WGS) entry which is preliminary data.</text>
</comment>
<name>A0ABS7YWI0_9FIRM</name>
<reference evidence="2" key="1">
    <citation type="submission" date="2023-07" db="EMBL/GenBank/DDBJ databases">
        <title>FDA dAtabase for Regulatory Grade micrObial Sequences (FDA-ARGOS): Supporting development and validation of Infectious Disease Dx tests.</title>
        <authorList>
            <person name="Sproer C."/>
            <person name="Gronow S."/>
            <person name="Severitt S."/>
            <person name="Schroder I."/>
            <person name="Tallon L."/>
            <person name="Sadzewicz L."/>
            <person name="Zhao X."/>
            <person name="Boylan J."/>
            <person name="Ott S."/>
            <person name="Bowen H."/>
            <person name="Vavikolanu K."/>
            <person name="Hazen T."/>
            <person name="Aluvathingal J."/>
            <person name="Nadendla S."/>
            <person name="Lowell S."/>
            <person name="Myers T."/>
            <person name="Yan Y."/>
        </authorList>
    </citation>
    <scope>NUCLEOTIDE SEQUENCE [LARGE SCALE GENOMIC DNA]</scope>
    <source>
        <strain evidence="2">FDAARGOS_1538</strain>
    </source>
</reference>
<organism evidence="1 2">
    <name type="scientific">Anaerococcus degeneri</name>
    <dbReference type="NCBI Taxonomy" id="361500"/>
    <lineage>
        <taxon>Bacteria</taxon>
        <taxon>Bacillati</taxon>
        <taxon>Bacillota</taxon>
        <taxon>Tissierellia</taxon>
        <taxon>Tissierellales</taxon>
        <taxon>Peptoniphilaceae</taxon>
        <taxon>Anaerococcus</taxon>
    </lineage>
</organism>